<dbReference type="EMBL" id="BBTG02000074">
    <property type="protein sequence ID" value="GAO18612.1"/>
    <property type="molecule type" value="Genomic_DNA"/>
</dbReference>
<name>A0A1B5L4Z2_USTVR</name>
<sequence length="163" mass="16089">MNTQGVKLGCSDPAEAQRILGNGFDLGGGRIVITQTFSTPGQARTSQLPSTTNDVLPTPNPNSLLLIPVELSNLIPKPAAPTQESNQVAGNGGGGGGGGGGSGGGSGSLNGNPSSSITGAPRTTVVSNGTPTVSVFFTVTVTEKERITETVTATLTLPVATSG</sequence>
<feature type="region of interest" description="Disordered" evidence="1">
    <location>
        <begin position="77"/>
        <end position="128"/>
    </location>
</feature>
<evidence type="ECO:0000256" key="1">
    <source>
        <dbReference type="SAM" id="MobiDB-lite"/>
    </source>
</evidence>
<proteinExistence type="predicted"/>
<dbReference type="Proteomes" id="UP000054053">
    <property type="component" value="Unassembled WGS sequence"/>
</dbReference>
<accession>A0A1B5L4Z2</accession>
<feature type="region of interest" description="Disordered" evidence="1">
    <location>
        <begin position="40"/>
        <end position="59"/>
    </location>
</feature>
<protein>
    <submittedName>
        <fullName evidence="2">Uncharacterized protein</fullName>
    </submittedName>
</protein>
<evidence type="ECO:0000313" key="2">
    <source>
        <dbReference type="EMBL" id="GAO18612.1"/>
    </source>
</evidence>
<feature type="compositionally biased region" description="Polar residues" evidence="1">
    <location>
        <begin position="40"/>
        <end position="55"/>
    </location>
</feature>
<feature type="compositionally biased region" description="Gly residues" evidence="1">
    <location>
        <begin position="90"/>
        <end position="108"/>
    </location>
</feature>
<organism evidence="2 3">
    <name type="scientific">Ustilaginoidea virens</name>
    <name type="common">Rice false smut fungus</name>
    <name type="synonym">Villosiclava virens</name>
    <dbReference type="NCBI Taxonomy" id="1159556"/>
    <lineage>
        <taxon>Eukaryota</taxon>
        <taxon>Fungi</taxon>
        <taxon>Dikarya</taxon>
        <taxon>Ascomycota</taxon>
        <taxon>Pezizomycotina</taxon>
        <taxon>Sordariomycetes</taxon>
        <taxon>Hypocreomycetidae</taxon>
        <taxon>Hypocreales</taxon>
        <taxon>Clavicipitaceae</taxon>
        <taxon>Ustilaginoidea</taxon>
    </lineage>
</organism>
<evidence type="ECO:0000313" key="3">
    <source>
        <dbReference type="Proteomes" id="UP000054053"/>
    </source>
</evidence>
<gene>
    <name evidence="2" type="ORF">UVI_02062050</name>
</gene>
<dbReference type="AlphaFoldDB" id="A0A1B5L4Z2"/>
<reference evidence="3" key="1">
    <citation type="journal article" date="2016" name="Genome Announc.">
        <title>Genome sequence of Ustilaginoidea virens IPU010, a rice pathogenic fungus causing false smut.</title>
        <authorList>
            <person name="Kumagai T."/>
            <person name="Ishii T."/>
            <person name="Terai G."/>
            <person name="Umemura M."/>
            <person name="Machida M."/>
            <person name="Asai K."/>
        </authorList>
    </citation>
    <scope>NUCLEOTIDE SEQUENCE [LARGE SCALE GENOMIC DNA]</scope>
    <source>
        <strain evidence="3">IPU010</strain>
    </source>
</reference>
<comment type="caution">
    <text evidence="2">The sequence shown here is derived from an EMBL/GenBank/DDBJ whole genome shotgun (WGS) entry which is preliminary data.</text>
</comment>